<dbReference type="AlphaFoldDB" id="A0A345DMG7"/>
<keyword evidence="2" id="KW-1185">Reference proteome</keyword>
<gene>
    <name evidence="1" type="ORF">SDAV_00411</name>
</gene>
<accession>A0A345DMG7</accession>
<proteinExistence type="predicted"/>
<protein>
    <submittedName>
        <fullName evidence="1">Spiroplasma plectrovirus-related protein</fullName>
    </submittedName>
</protein>
<name>A0A345DMG7_9MOLU</name>
<dbReference type="InterPro" id="IPR027417">
    <property type="entry name" value="P-loop_NTPase"/>
</dbReference>
<reference evidence="2" key="1">
    <citation type="submission" date="2018-07" db="EMBL/GenBank/DDBJ databases">
        <title>Complete Genome Sequence of Spiroplasma phoeniceum.</title>
        <authorList>
            <person name="Davis R.E."/>
            <person name="Shao J.Y."/>
            <person name="Zhao Y."/>
            <person name="Silver A."/>
            <person name="Stump z."/>
            <person name="Gasparich G."/>
        </authorList>
    </citation>
    <scope>NUCLEOTIDE SEQUENCE [LARGE SCALE GENOMIC DNA]</scope>
    <source>
        <strain evidence="2">P40</strain>
    </source>
</reference>
<dbReference type="Proteomes" id="UP000253689">
    <property type="component" value="Chromosome"/>
</dbReference>
<dbReference type="EMBL" id="CP031088">
    <property type="protein sequence ID" value="AXF95405.1"/>
    <property type="molecule type" value="Genomic_DNA"/>
</dbReference>
<sequence length="269" mass="31741">MNFVWDNPLSVIIGKLGTGKTLLLTYLSQTMKLLTDEIYSNYTLEDDKVKVLTFKNLDFTDRTKPVPPDDSVILFDEIYLYIDGTSPHDEKKVHSGKIPWIVLTRHFGNRALFTAQREGMIWNNIRQLASGIIIPISFKKPVIKKGFNFFNRFFIMRIGIFQNITDYEIWKTKSVERTEEGKRAKHKSDVGLGIRFFKIIIPLEFANKYDSQWLKFVRDLKNDEIIDKKEYYLSEITKLSVKERLELFDIDILKKNLKPKKEKWNMKDD</sequence>
<organism evidence="1 2">
    <name type="scientific">Spiroplasma phoeniceum P40</name>
    <dbReference type="NCBI Taxonomy" id="1276259"/>
    <lineage>
        <taxon>Bacteria</taxon>
        <taxon>Bacillati</taxon>
        <taxon>Mycoplasmatota</taxon>
        <taxon>Mollicutes</taxon>
        <taxon>Entomoplasmatales</taxon>
        <taxon>Spiroplasmataceae</taxon>
        <taxon>Spiroplasma</taxon>
    </lineage>
</organism>
<evidence type="ECO:0000313" key="2">
    <source>
        <dbReference type="Proteomes" id="UP000253689"/>
    </source>
</evidence>
<dbReference type="KEGG" id="sphh:SDAV_00411"/>
<dbReference type="Gene3D" id="3.40.50.300">
    <property type="entry name" value="P-loop containing nucleotide triphosphate hydrolases"/>
    <property type="match status" value="1"/>
</dbReference>
<evidence type="ECO:0000313" key="1">
    <source>
        <dbReference type="EMBL" id="AXF95405.1"/>
    </source>
</evidence>